<dbReference type="EMBL" id="BGPR01146128">
    <property type="protein sequence ID" value="GBN77030.1"/>
    <property type="molecule type" value="Genomic_DNA"/>
</dbReference>
<accession>A0A4Y2RMY4</accession>
<dbReference type="AlphaFoldDB" id="A0A4Y2RMY4"/>
<dbReference type="Proteomes" id="UP000499080">
    <property type="component" value="Unassembled WGS sequence"/>
</dbReference>
<evidence type="ECO:0000313" key="3">
    <source>
        <dbReference type="EMBL" id="GBN77070.1"/>
    </source>
</evidence>
<gene>
    <name evidence="3" type="ORF">AVEN_144769_1</name>
    <name evidence="4" type="ORF">AVEN_156514_1</name>
    <name evidence="1" type="ORF">AVEN_254597_1</name>
    <name evidence="2" type="ORF">AVEN_54865_1</name>
</gene>
<dbReference type="EMBL" id="BGPR01146149">
    <property type="protein sequence ID" value="GBN77070.1"/>
    <property type="molecule type" value="Genomic_DNA"/>
</dbReference>
<evidence type="ECO:0000313" key="4">
    <source>
        <dbReference type="EMBL" id="GBN77074.1"/>
    </source>
</evidence>
<evidence type="ECO:0000313" key="2">
    <source>
        <dbReference type="EMBL" id="GBN77048.1"/>
    </source>
</evidence>
<dbReference type="EMBL" id="BGPR01146152">
    <property type="protein sequence ID" value="GBN77074.1"/>
    <property type="molecule type" value="Genomic_DNA"/>
</dbReference>
<name>A0A4Y2RMY4_ARAVE</name>
<reference evidence="2 5" key="1">
    <citation type="journal article" date="2019" name="Sci. Rep.">
        <title>Orb-weaving spider Araneus ventricosus genome elucidates the spidroin gene catalogue.</title>
        <authorList>
            <person name="Kono N."/>
            <person name="Nakamura H."/>
            <person name="Ohtoshi R."/>
            <person name="Moran D.A.P."/>
            <person name="Shinohara A."/>
            <person name="Yoshida Y."/>
            <person name="Fujiwara M."/>
            <person name="Mori M."/>
            <person name="Tomita M."/>
            <person name="Arakawa K."/>
        </authorList>
    </citation>
    <scope>NUCLEOTIDE SEQUENCE [LARGE SCALE GENOMIC DNA]</scope>
</reference>
<comment type="caution">
    <text evidence="2">The sequence shown here is derived from an EMBL/GenBank/DDBJ whole genome shotgun (WGS) entry which is preliminary data.</text>
</comment>
<organism evidence="2 5">
    <name type="scientific">Araneus ventricosus</name>
    <name type="common">Orbweaver spider</name>
    <name type="synonym">Epeira ventricosa</name>
    <dbReference type="NCBI Taxonomy" id="182803"/>
    <lineage>
        <taxon>Eukaryota</taxon>
        <taxon>Metazoa</taxon>
        <taxon>Ecdysozoa</taxon>
        <taxon>Arthropoda</taxon>
        <taxon>Chelicerata</taxon>
        <taxon>Arachnida</taxon>
        <taxon>Araneae</taxon>
        <taxon>Araneomorphae</taxon>
        <taxon>Entelegynae</taxon>
        <taxon>Araneoidea</taxon>
        <taxon>Araneidae</taxon>
        <taxon>Araneus</taxon>
    </lineage>
</organism>
<protein>
    <submittedName>
        <fullName evidence="2">Uncharacterized protein</fullName>
    </submittedName>
</protein>
<keyword evidence="5" id="KW-1185">Reference proteome</keyword>
<evidence type="ECO:0000313" key="5">
    <source>
        <dbReference type="Proteomes" id="UP000499080"/>
    </source>
</evidence>
<evidence type="ECO:0000313" key="1">
    <source>
        <dbReference type="EMBL" id="GBN77030.1"/>
    </source>
</evidence>
<dbReference type="EMBL" id="BGPR01146137">
    <property type="protein sequence ID" value="GBN77048.1"/>
    <property type="molecule type" value="Genomic_DNA"/>
</dbReference>
<sequence length="74" mass="8214">HWILGYSRFEFFYPRGGRGESLGETTPDALVPCPVVPKHSFGTPKCPVFRNGATHDNNLNKKALKIKNSDGNVE</sequence>
<feature type="non-terminal residue" evidence="2">
    <location>
        <position position="1"/>
    </location>
</feature>
<proteinExistence type="predicted"/>